<name>I0K3L6_9BACT</name>
<gene>
    <name evidence="1" type="ORF">FAES_0708</name>
</gene>
<dbReference type="OrthoDB" id="4750212at2"/>
<dbReference type="EMBL" id="HE796683">
    <property type="protein sequence ID" value="CCG98719.1"/>
    <property type="molecule type" value="Genomic_DNA"/>
</dbReference>
<dbReference type="KEGG" id="fae:FAES_0708"/>
<dbReference type="HOGENOM" id="CLU_199637_0_0_10"/>
<dbReference type="Proteomes" id="UP000011058">
    <property type="component" value="Chromosome"/>
</dbReference>
<keyword evidence="2" id="KW-1185">Reference proteome</keyword>
<organism evidence="1 2">
    <name type="scientific">Fibrella aestuarina BUZ 2</name>
    <dbReference type="NCBI Taxonomy" id="1166018"/>
    <lineage>
        <taxon>Bacteria</taxon>
        <taxon>Pseudomonadati</taxon>
        <taxon>Bacteroidota</taxon>
        <taxon>Cytophagia</taxon>
        <taxon>Cytophagales</taxon>
        <taxon>Spirosomataceae</taxon>
        <taxon>Fibrella</taxon>
    </lineage>
</organism>
<proteinExistence type="predicted"/>
<protein>
    <submittedName>
        <fullName evidence="1">Uncharacterized protein</fullName>
    </submittedName>
</protein>
<dbReference type="AlphaFoldDB" id="I0K3L6"/>
<evidence type="ECO:0000313" key="2">
    <source>
        <dbReference type="Proteomes" id="UP000011058"/>
    </source>
</evidence>
<accession>I0K3L6</accession>
<reference evidence="1 2" key="1">
    <citation type="journal article" date="2012" name="J. Bacteriol.">
        <title>Genome Sequence of Fibrella aestuarina BUZ 2T, a Filamentous Marine Bacterium.</title>
        <authorList>
            <person name="Filippini M."/>
            <person name="Qi W."/>
            <person name="Blom J."/>
            <person name="Goesmann A."/>
            <person name="Smits T.H."/>
            <person name="Bagheri H.C."/>
        </authorList>
    </citation>
    <scope>NUCLEOTIDE SEQUENCE [LARGE SCALE GENOMIC DNA]</scope>
    <source>
        <strain evidence="2">BUZ 2T</strain>
    </source>
</reference>
<dbReference type="RefSeq" id="WP_015329819.1">
    <property type="nucleotide sequence ID" value="NC_020054.1"/>
</dbReference>
<sequence length="74" mass="8620">MTIVKQGNLQGQFSGFRNRETVFVFSDGERWQQDEYCYVDHSVYRPHATVSQEGSAYYLHVAGVAEKVRVVKRY</sequence>
<evidence type="ECO:0000313" key="1">
    <source>
        <dbReference type="EMBL" id="CCG98719.1"/>
    </source>
</evidence>